<evidence type="ECO:0000313" key="1">
    <source>
        <dbReference type="EMBL" id="GAV01188.1"/>
    </source>
</evidence>
<dbReference type="EMBL" id="BDGG01000007">
    <property type="protein sequence ID" value="GAV01188.1"/>
    <property type="molecule type" value="Genomic_DNA"/>
</dbReference>
<dbReference type="AlphaFoldDB" id="A0A1D1VN68"/>
<proteinExistence type="predicted"/>
<comment type="caution">
    <text evidence="1">The sequence shown here is derived from an EMBL/GenBank/DDBJ whole genome shotgun (WGS) entry which is preliminary data.</text>
</comment>
<dbReference type="Proteomes" id="UP000186922">
    <property type="component" value="Unassembled WGS sequence"/>
</dbReference>
<keyword evidence="2" id="KW-1185">Reference proteome</keyword>
<accession>A0A1D1VN68</accession>
<reference evidence="1 2" key="1">
    <citation type="journal article" date="2016" name="Nat. Commun.">
        <title>Extremotolerant tardigrade genome and improved radiotolerance of human cultured cells by tardigrade-unique protein.</title>
        <authorList>
            <person name="Hashimoto T."/>
            <person name="Horikawa D.D."/>
            <person name="Saito Y."/>
            <person name="Kuwahara H."/>
            <person name="Kozuka-Hata H."/>
            <person name="Shin-I T."/>
            <person name="Minakuchi Y."/>
            <person name="Ohishi K."/>
            <person name="Motoyama A."/>
            <person name="Aizu T."/>
            <person name="Enomoto A."/>
            <person name="Kondo K."/>
            <person name="Tanaka S."/>
            <person name="Hara Y."/>
            <person name="Koshikawa S."/>
            <person name="Sagara H."/>
            <person name="Miura T."/>
            <person name="Yokobori S."/>
            <person name="Miyagawa K."/>
            <person name="Suzuki Y."/>
            <person name="Kubo T."/>
            <person name="Oyama M."/>
            <person name="Kohara Y."/>
            <person name="Fujiyama A."/>
            <person name="Arakawa K."/>
            <person name="Katayama T."/>
            <person name="Toyoda A."/>
            <person name="Kunieda T."/>
        </authorList>
    </citation>
    <scope>NUCLEOTIDE SEQUENCE [LARGE SCALE GENOMIC DNA]</scope>
    <source>
        <strain evidence="1 2">YOKOZUNA-1</strain>
    </source>
</reference>
<protein>
    <submittedName>
        <fullName evidence="1">Uncharacterized protein</fullName>
    </submittedName>
</protein>
<organism evidence="1 2">
    <name type="scientific">Ramazzottius varieornatus</name>
    <name type="common">Water bear</name>
    <name type="synonym">Tardigrade</name>
    <dbReference type="NCBI Taxonomy" id="947166"/>
    <lineage>
        <taxon>Eukaryota</taxon>
        <taxon>Metazoa</taxon>
        <taxon>Ecdysozoa</taxon>
        <taxon>Tardigrada</taxon>
        <taxon>Eutardigrada</taxon>
        <taxon>Parachela</taxon>
        <taxon>Hypsibioidea</taxon>
        <taxon>Ramazzottiidae</taxon>
        <taxon>Ramazzottius</taxon>
    </lineage>
</organism>
<gene>
    <name evidence="1" type="primary">RvY_11937-1</name>
    <name evidence="1" type="synonym">RvY_11937.1</name>
    <name evidence="1" type="ORF">RvY_11937</name>
</gene>
<sequence length="54" mass="6111">MGLSFVACSRVRSLSDLAFSEYFDFNRLAKLANSPVIQEKIVEERRLAVLGYEA</sequence>
<evidence type="ECO:0000313" key="2">
    <source>
        <dbReference type="Proteomes" id="UP000186922"/>
    </source>
</evidence>
<dbReference type="OrthoDB" id="3691720at2759"/>
<name>A0A1D1VN68_RAMVA</name>